<dbReference type="EMBL" id="MRAD01000007">
    <property type="protein sequence ID" value="OOO62118.1"/>
    <property type="molecule type" value="Genomic_DNA"/>
</dbReference>
<dbReference type="RefSeq" id="WP_078024270.1">
    <property type="nucleotide sequence ID" value="NZ_JADPGM010000006.1"/>
</dbReference>
<dbReference type="AlphaFoldDB" id="A0A1S9II26"/>
<evidence type="ECO:0000313" key="4">
    <source>
        <dbReference type="Proteomes" id="UP000190206"/>
    </source>
</evidence>
<keyword evidence="1" id="KW-1133">Transmembrane helix</keyword>
<dbReference type="OrthoDB" id="1925638at2"/>
<evidence type="ECO:0000313" key="3">
    <source>
        <dbReference type="EMBL" id="OOO69969.1"/>
    </source>
</evidence>
<proteinExistence type="predicted"/>
<comment type="caution">
    <text evidence="3">The sequence shown here is derived from an EMBL/GenBank/DDBJ whole genome shotgun (WGS) entry which is preliminary data.</text>
</comment>
<feature type="transmembrane region" description="Helical" evidence="1">
    <location>
        <begin position="74"/>
        <end position="90"/>
    </location>
</feature>
<gene>
    <name evidence="2" type="ORF">BS637_08290</name>
    <name evidence="3" type="ORF">BS638_00885</name>
</gene>
<organism evidence="3 5">
    <name type="scientific">Clostridium tepidum</name>
    <dbReference type="NCBI Taxonomy" id="1962263"/>
    <lineage>
        <taxon>Bacteria</taxon>
        <taxon>Bacillati</taxon>
        <taxon>Bacillota</taxon>
        <taxon>Clostridia</taxon>
        <taxon>Eubacteriales</taxon>
        <taxon>Clostridiaceae</taxon>
        <taxon>Clostridium</taxon>
    </lineage>
</organism>
<reference evidence="3 5" key="1">
    <citation type="submission" date="2016-12" db="EMBL/GenBank/DDBJ databases">
        <title>Clostridium tepidum sp. nov., a close relative of Clostridium sporogenes and Clostridium botulinum Group I.</title>
        <authorList>
            <person name="Dobritsa A.P."/>
            <person name="Kutumbaka K.K."/>
            <person name="Werner K."/>
            <person name="Wiedmann M."/>
            <person name="Asmus A."/>
            <person name="Samadpour M."/>
        </authorList>
    </citation>
    <scope>NUCLEOTIDE SEQUENCE [LARGE SCALE GENOMIC DNA]</scope>
    <source>
        <strain evidence="3 5">IEH 97212</strain>
    </source>
</reference>
<keyword evidence="1" id="KW-0472">Membrane</keyword>
<keyword evidence="1" id="KW-0812">Transmembrane</keyword>
<dbReference type="Proteomes" id="UP000190256">
    <property type="component" value="Unassembled WGS sequence"/>
</dbReference>
<dbReference type="Proteomes" id="UP000190206">
    <property type="component" value="Unassembled WGS sequence"/>
</dbReference>
<evidence type="ECO:0000313" key="2">
    <source>
        <dbReference type="EMBL" id="OOO62118.1"/>
    </source>
</evidence>
<evidence type="ECO:0000256" key="1">
    <source>
        <dbReference type="SAM" id="Phobius"/>
    </source>
</evidence>
<evidence type="ECO:0000313" key="5">
    <source>
        <dbReference type="Proteomes" id="UP000190256"/>
    </source>
</evidence>
<sequence length="463" mass="54321">MHFCRKCDNKLQGKSKRCNVCGSEIEKLHKENTSNIKASSDKKLNNEHILLHKEEPLEKIKKFNFIKKTKENKFSLMVILALIIIGIFFIKNPVKNFFIRNNSVKWLVYAFNKYKEYETLDAVSDFNIKFTAQPHNSAYYENYGKIEDIIEQCTLNVNNKIDKNTNELHSKINLIHKKENIFSGEIYSNKEYIAIEMPKLYKDTIYIKWKDINKLINNNDSMEPIDPKNYKNVLSIKKSKYYNEVNKNYKEFFSNSLNPYVKKGDTVEISIKNKDKEKNIKCNEIVVHLNNEGIIEILNGLFQKVSEDESLKLLIKERIFEFLDTAQKKGELNKINISKDKINNVKRNFNLEYDAFVKELNNIENEDKKTFNAKINSLTKLRIDSQNYIRGVKSQISVEKKKTSFNFISNTTINCINSKLNMKKISIEGGKDISKFTQENMNNMIKEIENNIQKNMILKLNTN</sequence>
<keyword evidence="4" id="KW-1185">Reference proteome</keyword>
<accession>A0A1S9II26</accession>
<protein>
    <submittedName>
        <fullName evidence="3">Zinc ribbon domain-containing protein</fullName>
    </submittedName>
</protein>
<name>A0A1S9II26_9CLOT</name>
<dbReference type="EMBL" id="MRAE01000001">
    <property type="protein sequence ID" value="OOO69969.1"/>
    <property type="molecule type" value="Genomic_DNA"/>
</dbReference>
<reference evidence="2 4" key="2">
    <citation type="submission" date="2016-12" db="EMBL/GenBank/DDBJ databases">
        <title>Clostridium tepidum sp. nov., a close relative of Clostridium sporogenes and Clostridium botulinum Group I.</title>
        <authorList>
            <person name="Dobritsa A.P."/>
            <person name="Kutumbaka K."/>
            <person name="Werner K."/>
            <person name="Samadpour M."/>
        </authorList>
    </citation>
    <scope>NUCLEOTIDE SEQUENCE [LARGE SCALE GENOMIC DNA]</scope>
    <source>
        <strain evidence="2 4">PE</strain>
    </source>
</reference>